<dbReference type="Pfam" id="PF22022">
    <property type="entry name" value="Phage_int_M"/>
    <property type="match status" value="1"/>
</dbReference>
<keyword evidence="7" id="KW-1185">Reference proteome</keyword>
<dbReference type="AlphaFoldDB" id="A0A248K7N3"/>
<reference evidence="6 7" key="1">
    <citation type="submission" date="2017-06" db="EMBL/GenBank/DDBJ databases">
        <title>Salmonella reference genomes for public health.</title>
        <authorList>
            <person name="Robertson J."/>
            <person name="Yoshida C."/>
            <person name="Gurnik S."/>
            <person name="Nash J."/>
        </authorList>
    </citation>
    <scope>NUCLEOTIDE SEQUENCE [LARGE SCALE GENOMIC DNA]</scope>
    <source>
        <strain evidence="6 7">SA19983605</strain>
    </source>
</reference>
<dbReference type="GO" id="GO:0003677">
    <property type="term" value="F:DNA binding"/>
    <property type="evidence" value="ECO:0007669"/>
    <property type="project" value="UniProtKB-KW"/>
</dbReference>
<keyword evidence="3" id="KW-0238">DNA-binding</keyword>
<evidence type="ECO:0000313" key="6">
    <source>
        <dbReference type="EMBL" id="ASG54321.1"/>
    </source>
</evidence>
<evidence type="ECO:0000259" key="4">
    <source>
        <dbReference type="Pfam" id="PF13356"/>
    </source>
</evidence>
<feature type="domain" description="Phage integrase central" evidence="5">
    <location>
        <begin position="98"/>
        <end position="183"/>
    </location>
</feature>
<dbReference type="EMBL" id="CP022120">
    <property type="protein sequence ID" value="ASG54321.1"/>
    <property type="molecule type" value="Genomic_DNA"/>
</dbReference>
<feature type="domain" description="Integrase DNA-binding" evidence="4">
    <location>
        <begin position="3"/>
        <end position="87"/>
    </location>
</feature>
<dbReference type="InterPro" id="IPR038488">
    <property type="entry name" value="Integrase_DNA-bd_sf"/>
</dbReference>
<dbReference type="InterPro" id="IPR011010">
    <property type="entry name" value="DNA_brk_join_enz"/>
</dbReference>
<dbReference type="InterPro" id="IPR025166">
    <property type="entry name" value="Integrase_DNA_bind_dom"/>
</dbReference>
<evidence type="ECO:0000259" key="5">
    <source>
        <dbReference type="Pfam" id="PF22022"/>
    </source>
</evidence>
<gene>
    <name evidence="6" type="ORF">LFZ56_08540</name>
</gene>
<sequence length="195" mass="22425">MSLTDSKIRATKPSATPFKLTDSQGLYLLINPGGSRLWYLKYRFNGKESRIALGPYPQVSLSDARQQREGIRKLLAQKINPAQQRTDERIAHSPDKYFRAVALAWHKSNKKWSADYAARLLASMNNHIFPAIGYLPVTLLKTQHFTVLLRNIEEKGFLEVASRSRQQLCNIMRYAVQQELMKEKTESGFECFCRT</sequence>
<dbReference type="GO" id="GO:0015074">
    <property type="term" value="P:DNA integration"/>
    <property type="evidence" value="ECO:0007669"/>
    <property type="project" value="UniProtKB-KW"/>
</dbReference>
<dbReference type="Proteomes" id="UP000197991">
    <property type="component" value="Chromosome"/>
</dbReference>
<dbReference type="Gene3D" id="1.10.150.130">
    <property type="match status" value="1"/>
</dbReference>
<dbReference type="PANTHER" id="PTHR30629">
    <property type="entry name" value="PROPHAGE INTEGRASE"/>
    <property type="match status" value="1"/>
</dbReference>
<dbReference type="InterPro" id="IPR053876">
    <property type="entry name" value="Phage_int_M"/>
</dbReference>
<evidence type="ECO:0000256" key="1">
    <source>
        <dbReference type="ARBA" id="ARBA00008857"/>
    </source>
</evidence>
<dbReference type="Gene3D" id="3.30.160.390">
    <property type="entry name" value="Integrase, DNA-binding domain"/>
    <property type="match status" value="1"/>
</dbReference>
<organism evidence="6 7">
    <name type="scientific">Salmonella bongori serovar 66:z41:- str. SA19983605</name>
    <dbReference type="NCBI Taxonomy" id="1243617"/>
    <lineage>
        <taxon>Bacteria</taxon>
        <taxon>Pseudomonadati</taxon>
        <taxon>Pseudomonadota</taxon>
        <taxon>Gammaproteobacteria</taxon>
        <taxon>Enterobacterales</taxon>
        <taxon>Enterobacteriaceae</taxon>
        <taxon>Salmonella</taxon>
    </lineage>
</organism>
<dbReference type="InterPro" id="IPR010998">
    <property type="entry name" value="Integrase_recombinase_N"/>
</dbReference>
<evidence type="ECO:0000256" key="3">
    <source>
        <dbReference type="ARBA" id="ARBA00023125"/>
    </source>
</evidence>
<keyword evidence="2" id="KW-0229">DNA integration</keyword>
<dbReference type="SUPFAM" id="SSF56349">
    <property type="entry name" value="DNA breaking-rejoining enzymes"/>
    <property type="match status" value="1"/>
</dbReference>
<dbReference type="Pfam" id="PF13356">
    <property type="entry name" value="Arm-DNA-bind_3"/>
    <property type="match status" value="1"/>
</dbReference>
<protein>
    <submittedName>
        <fullName evidence="6">Integrase</fullName>
    </submittedName>
</protein>
<evidence type="ECO:0000256" key="2">
    <source>
        <dbReference type="ARBA" id="ARBA00022908"/>
    </source>
</evidence>
<dbReference type="OrthoDB" id="9795573at2"/>
<proteinExistence type="inferred from homology"/>
<name>A0A248K7N3_SALBN</name>
<dbReference type="PANTHER" id="PTHR30629:SF9">
    <property type="entry name" value="PROTEIN INTB-RELATED"/>
    <property type="match status" value="1"/>
</dbReference>
<dbReference type="InterPro" id="IPR050808">
    <property type="entry name" value="Phage_Integrase"/>
</dbReference>
<evidence type="ECO:0000313" key="7">
    <source>
        <dbReference type="Proteomes" id="UP000197991"/>
    </source>
</evidence>
<accession>A0A248K7N3</accession>
<comment type="similarity">
    <text evidence="1">Belongs to the 'phage' integrase family.</text>
</comment>